<dbReference type="RefSeq" id="WP_009580309.1">
    <property type="nucleotide sequence ID" value="NZ_AMZN01000044.1"/>
</dbReference>
<accession>L8JSI7</accession>
<dbReference type="PROSITE" id="PS00041">
    <property type="entry name" value="HTH_ARAC_FAMILY_1"/>
    <property type="match status" value="1"/>
</dbReference>
<dbReference type="STRING" id="1237149.C900_02972"/>
<dbReference type="GO" id="GO:0043565">
    <property type="term" value="F:sequence-specific DNA binding"/>
    <property type="evidence" value="ECO:0007669"/>
    <property type="project" value="InterPro"/>
</dbReference>
<dbReference type="InterPro" id="IPR018062">
    <property type="entry name" value="HTH_AraC-typ_CS"/>
</dbReference>
<proteinExistence type="predicted"/>
<dbReference type="AlphaFoldDB" id="L8JSI7"/>
<keyword evidence="6" id="KW-1185">Reference proteome</keyword>
<name>L8JSI7_9BACT</name>
<organism evidence="5 6">
    <name type="scientific">Fulvivirga imtechensis AK7</name>
    <dbReference type="NCBI Taxonomy" id="1237149"/>
    <lineage>
        <taxon>Bacteria</taxon>
        <taxon>Pseudomonadati</taxon>
        <taxon>Bacteroidota</taxon>
        <taxon>Cytophagia</taxon>
        <taxon>Cytophagales</taxon>
        <taxon>Fulvivirgaceae</taxon>
        <taxon>Fulvivirga</taxon>
    </lineage>
</organism>
<dbReference type="Pfam" id="PF12833">
    <property type="entry name" value="HTH_18"/>
    <property type="match status" value="1"/>
</dbReference>
<sequence length="329" mass="38663">MKARVTNINIEEFQFESRIHREAVPVDPVFEKTAEFNHRFGRGKMRDCLFQDMHFMEMDLFLEQETEVTFVSELPALELQFNLEGSYFHPDNKVNTEPLPTQQGTHNILFFPPIQDRFVQCMGARKNKVLEIHLTQKYFTSLLERNFPQAADFLRKMENMEFAGMHSHHLSITGPMTLLINDILNCNKTGTLRKLYFEARILELLMLQLEQIEGLERPVNQLSRYDVERLQEAKWIVENNMEHPYSIPQLATKVGINEFKLKKGFKQLFKNTVFGYIFDIRMEQARELLLESNKSITEIADIIGYKNAHHFSTAFKRKYGMLPSKMRTG</sequence>
<dbReference type="EMBL" id="AMZN01000044">
    <property type="protein sequence ID" value="ELR71168.1"/>
    <property type="molecule type" value="Genomic_DNA"/>
</dbReference>
<protein>
    <submittedName>
        <fullName evidence="5">Transcriptional regulator, AraC family</fullName>
    </submittedName>
</protein>
<dbReference type="eggNOG" id="COG4977">
    <property type="taxonomic scope" value="Bacteria"/>
</dbReference>
<evidence type="ECO:0000256" key="1">
    <source>
        <dbReference type="ARBA" id="ARBA00023015"/>
    </source>
</evidence>
<dbReference type="InterPro" id="IPR020449">
    <property type="entry name" value="Tscrpt_reg_AraC-type_HTH"/>
</dbReference>
<reference evidence="5 6" key="1">
    <citation type="submission" date="2012-12" db="EMBL/GenBank/DDBJ databases">
        <title>Genome assembly of Fulvivirga imtechensis AK7.</title>
        <authorList>
            <person name="Nupur N."/>
            <person name="Khatri I."/>
            <person name="Kumar R."/>
            <person name="Subramanian S."/>
            <person name="Pinnaka A."/>
        </authorList>
    </citation>
    <scope>NUCLEOTIDE SEQUENCE [LARGE SCALE GENOMIC DNA]</scope>
    <source>
        <strain evidence="5 6">AK7</strain>
    </source>
</reference>
<evidence type="ECO:0000256" key="3">
    <source>
        <dbReference type="ARBA" id="ARBA00023163"/>
    </source>
</evidence>
<keyword evidence="1" id="KW-0805">Transcription regulation</keyword>
<dbReference type="GO" id="GO:0003700">
    <property type="term" value="F:DNA-binding transcription factor activity"/>
    <property type="evidence" value="ECO:0007669"/>
    <property type="project" value="InterPro"/>
</dbReference>
<dbReference type="InterPro" id="IPR018060">
    <property type="entry name" value="HTH_AraC"/>
</dbReference>
<dbReference type="PROSITE" id="PS01124">
    <property type="entry name" value="HTH_ARAC_FAMILY_2"/>
    <property type="match status" value="1"/>
</dbReference>
<dbReference type="InterPro" id="IPR009057">
    <property type="entry name" value="Homeodomain-like_sf"/>
</dbReference>
<dbReference type="PRINTS" id="PR00032">
    <property type="entry name" value="HTHARAC"/>
</dbReference>
<keyword evidence="2" id="KW-0238">DNA-binding</keyword>
<evidence type="ECO:0000256" key="2">
    <source>
        <dbReference type="ARBA" id="ARBA00023125"/>
    </source>
</evidence>
<dbReference type="PANTHER" id="PTHR47893">
    <property type="entry name" value="REGULATORY PROTEIN PCHR"/>
    <property type="match status" value="1"/>
</dbReference>
<dbReference type="Gene3D" id="1.10.10.60">
    <property type="entry name" value="Homeodomain-like"/>
    <property type="match status" value="2"/>
</dbReference>
<dbReference type="OrthoDB" id="799767at2"/>
<comment type="caution">
    <text evidence="5">The sequence shown here is derived from an EMBL/GenBank/DDBJ whole genome shotgun (WGS) entry which is preliminary data.</text>
</comment>
<dbReference type="InterPro" id="IPR053142">
    <property type="entry name" value="PchR_regulatory_protein"/>
</dbReference>
<evidence type="ECO:0000259" key="4">
    <source>
        <dbReference type="PROSITE" id="PS01124"/>
    </source>
</evidence>
<dbReference type="SUPFAM" id="SSF46689">
    <property type="entry name" value="Homeodomain-like"/>
    <property type="match status" value="2"/>
</dbReference>
<evidence type="ECO:0000313" key="6">
    <source>
        <dbReference type="Proteomes" id="UP000011135"/>
    </source>
</evidence>
<keyword evidence="3" id="KW-0804">Transcription</keyword>
<dbReference type="Proteomes" id="UP000011135">
    <property type="component" value="Unassembled WGS sequence"/>
</dbReference>
<dbReference type="PANTHER" id="PTHR47893:SF1">
    <property type="entry name" value="REGULATORY PROTEIN PCHR"/>
    <property type="match status" value="1"/>
</dbReference>
<feature type="domain" description="HTH araC/xylS-type" evidence="4">
    <location>
        <begin position="231"/>
        <end position="329"/>
    </location>
</feature>
<dbReference type="SMART" id="SM00342">
    <property type="entry name" value="HTH_ARAC"/>
    <property type="match status" value="1"/>
</dbReference>
<evidence type="ECO:0000313" key="5">
    <source>
        <dbReference type="EMBL" id="ELR71168.1"/>
    </source>
</evidence>
<gene>
    <name evidence="5" type="ORF">C900_02972</name>
</gene>